<evidence type="ECO:0000256" key="1">
    <source>
        <dbReference type="SAM" id="MobiDB-lite"/>
    </source>
</evidence>
<protein>
    <submittedName>
        <fullName evidence="2">Uncharacterized protein</fullName>
    </submittedName>
</protein>
<feature type="compositionally biased region" description="Low complexity" evidence="1">
    <location>
        <begin position="81"/>
        <end position="97"/>
    </location>
</feature>
<comment type="caution">
    <text evidence="2">The sequence shown here is derived from an EMBL/GenBank/DDBJ whole genome shotgun (WGS) entry which is preliminary data.</text>
</comment>
<sequence>MAAFRSLAGASQRSTSTTHSGSPPLIASSMSSLESLAASGSGGASSSSTTSPSPAPSPSAPATTALTLRRRLGPSVPPPGGDASARSSSGPSSAASARHAVLTSELFPWARNPVISTDGAGAGEASSLALSPPSPSPSSSSAGRECLADLPAEGGHGVLAVEARRDNERQRPGGRRRGYLEEEGQPRHAHPGRATAAGEGAFCNNNRVSRGSLRDKIDGSCIDTAITDWRKVEGTGVLGEIWKRRE</sequence>
<proteinExistence type="predicted"/>
<evidence type="ECO:0000313" key="2">
    <source>
        <dbReference type="EMBL" id="KAF8729707.1"/>
    </source>
</evidence>
<organism evidence="2 3">
    <name type="scientific">Digitaria exilis</name>
    <dbReference type="NCBI Taxonomy" id="1010633"/>
    <lineage>
        <taxon>Eukaryota</taxon>
        <taxon>Viridiplantae</taxon>
        <taxon>Streptophyta</taxon>
        <taxon>Embryophyta</taxon>
        <taxon>Tracheophyta</taxon>
        <taxon>Spermatophyta</taxon>
        <taxon>Magnoliopsida</taxon>
        <taxon>Liliopsida</taxon>
        <taxon>Poales</taxon>
        <taxon>Poaceae</taxon>
        <taxon>PACMAD clade</taxon>
        <taxon>Panicoideae</taxon>
        <taxon>Panicodae</taxon>
        <taxon>Paniceae</taxon>
        <taxon>Anthephorinae</taxon>
        <taxon>Digitaria</taxon>
    </lineage>
</organism>
<feature type="region of interest" description="Disordered" evidence="1">
    <location>
        <begin position="1"/>
        <end position="99"/>
    </location>
</feature>
<feature type="compositionally biased region" description="Low complexity" evidence="1">
    <location>
        <begin position="123"/>
        <end position="143"/>
    </location>
</feature>
<dbReference type="AlphaFoldDB" id="A0A835F6G5"/>
<accession>A0A835F6G5</accession>
<feature type="region of interest" description="Disordered" evidence="1">
    <location>
        <begin position="113"/>
        <end position="199"/>
    </location>
</feature>
<dbReference type="Proteomes" id="UP000636709">
    <property type="component" value="Unassembled WGS sequence"/>
</dbReference>
<feature type="compositionally biased region" description="Low complexity" evidence="1">
    <location>
        <begin position="27"/>
        <end position="52"/>
    </location>
</feature>
<name>A0A835F6G5_9POAL</name>
<gene>
    <name evidence="2" type="ORF">HU200_017664</name>
</gene>
<feature type="compositionally biased region" description="Polar residues" evidence="1">
    <location>
        <begin position="9"/>
        <end position="21"/>
    </location>
</feature>
<keyword evidence="3" id="KW-1185">Reference proteome</keyword>
<reference evidence="2" key="1">
    <citation type="submission" date="2020-07" db="EMBL/GenBank/DDBJ databases">
        <title>Genome sequence and genetic diversity analysis of an under-domesticated orphan crop, white fonio (Digitaria exilis).</title>
        <authorList>
            <person name="Bennetzen J.L."/>
            <person name="Chen S."/>
            <person name="Ma X."/>
            <person name="Wang X."/>
            <person name="Yssel A.E.J."/>
            <person name="Chaluvadi S.R."/>
            <person name="Johnson M."/>
            <person name="Gangashetty P."/>
            <person name="Hamidou F."/>
            <person name="Sanogo M.D."/>
            <person name="Zwaenepoel A."/>
            <person name="Wallace J."/>
            <person name="Van De Peer Y."/>
            <person name="Van Deynze A."/>
        </authorList>
    </citation>
    <scope>NUCLEOTIDE SEQUENCE</scope>
    <source>
        <tissue evidence="2">Leaves</tissue>
    </source>
</reference>
<dbReference type="EMBL" id="JACEFO010001623">
    <property type="protein sequence ID" value="KAF8729707.1"/>
    <property type="molecule type" value="Genomic_DNA"/>
</dbReference>
<feature type="compositionally biased region" description="Basic and acidic residues" evidence="1">
    <location>
        <begin position="162"/>
        <end position="171"/>
    </location>
</feature>
<evidence type="ECO:0000313" key="3">
    <source>
        <dbReference type="Proteomes" id="UP000636709"/>
    </source>
</evidence>